<evidence type="ECO:0000256" key="5">
    <source>
        <dbReference type="ARBA" id="ARBA00022837"/>
    </source>
</evidence>
<evidence type="ECO:0000256" key="1">
    <source>
        <dbReference type="ARBA" id="ARBA00004479"/>
    </source>
</evidence>
<protein>
    <recommendedName>
        <fullName evidence="11">Cadherin domain-containing protein</fullName>
    </recommendedName>
</protein>
<dbReference type="PRINTS" id="PR00205">
    <property type="entry name" value="CADHERIN"/>
</dbReference>
<keyword evidence="8" id="KW-0472">Membrane</keyword>
<feature type="domain" description="Cadherin" evidence="11">
    <location>
        <begin position="247"/>
        <end position="372"/>
    </location>
</feature>
<keyword evidence="5 10" id="KW-0106">Calcium</keyword>
<reference evidence="12" key="2">
    <citation type="submission" date="2017-10" db="EMBL/GenBank/DDBJ databases">
        <title>Ladona fulva Genome sequencing and assembly.</title>
        <authorList>
            <person name="Murali S."/>
            <person name="Richards S."/>
            <person name="Bandaranaike D."/>
            <person name="Bellair M."/>
            <person name="Blankenburg K."/>
            <person name="Chao H."/>
            <person name="Dinh H."/>
            <person name="Doddapaneni H."/>
            <person name="Dugan-Rocha S."/>
            <person name="Elkadiri S."/>
            <person name="Gnanaolivu R."/>
            <person name="Hernandez B."/>
            <person name="Skinner E."/>
            <person name="Javaid M."/>
            <person name="Lee S."/>
            <person name="Li M."/>
            <person name="Ming W."/>
            <person name="Munidasa M."/>
            <person name="Muniz J."/>
            <person name="Nguyen L."/>
            <person name="Hughes D."/>
            <person name="Osuji N."/>
            <person name="Pu L.-L."/>
            <person name="Puazo M."/>
            <person name="Qu C."/>
            <person name="Quiroz J."/>
            <person name="Raj R."/>
            <person name="Weissenberger G."/>
            <person name="Xin Y."/>
            <person name="Zou X."/>
            <person name="Han Y."/>
            <person name="Worley K."/>
            <person name="Muzny D."/>
            <person name="Gibbs R."/>
        </authorList>
    </citation>
    <scope>NUCLEOTIDE SEQUENCE</scope>
    <source>
        <strain evidence="12">Sampled in the wild</strain>
    </source>
</reference>
<dbReference type="FunFam" id="2.60.40.60:FF:000118">
    <property type="entry name" value="protocadherin Fat 4"/>
    <property type="match status" value="1"/>
</dbReference>
<dbReference type="Pfam" id="PF00028">
    <property type="entry name" value="Cadherin"/>
    <property type="match status" value="4"/>
</dbReference>
<dbReference type="EMBL" id="KZ308911">
    <property type="protein sequence ID" value="KAG8235451.1"/>
    <property type="molecule type" value="Genomic_DNA"/>
</dbReference>
<keyword evidence="4" id="KW-0677">Repeat</keyword>
<dbReference type="FunFam" id="2.60.40.60:FF:000015">
    <property type="entry name" value="FAT atypical cadherin 1"/>
    <property type="match status" value="1"/>
</dbReference>
<proteinExistence type="predicted"/>
<sequence length="574" mass="63684">MINTIQLTIHVDDVNDNAPVFTQKRYEARLLENQVDFDLPLIVEAHDADLNGTKNSDIRYSIVAGDAYSNFTINPITGIVRPSSPIDFESLRGKSSIREINLVIRAKDLGSPPLHTDVPAIIYVHDVNDHSPKFEKPHYMQSIPEVMGGGTSIMQVKAWDSDGSAPNNYVVYRIESGAEDKFIIDPNSGIVSVAPGANLDPDRTSPRKMLYSLRIVALDGGTGAQQRRATVPVEISIIDVNNKPPAFEGPATIRMTENSPVGRHIWRAHATDPDDQPVLRYWIDWKTSEVRDEEGVILSPFGGANEYNATGLFELTPVDGYLMVAHLVDREKVETIKLVIGVEDTASITGPQTASTTLTIFVDDENDNNPKFRKPFYRRPITENSKNGVTILNVLADDADKNRTITYSLEGHRSIIEMIHLHQDTGEIVVANKIDREVHSWLNFSVKATDSGYPPRSSLVEVYVQVLDENDNNPYFVGDITNITVREDAPVGTAIAVIEARDADIGDYGKVTYLLDRGSSQGKFHIDPESGVLSVAEAVNREEQDAYMLIIEAWDNYQFGYTSGESRNVFKQVG</sequence>
<keyword evidence="9" id="KW-0325">Glycoprotein</keyword>
<dbReference type="FunFam" id="2.60.40.60:FF:000124">
    <property type="entry name" value="Cadherin-related family member 1"/>
    <property type="match status" value="1"/>
</dbReference>
<feature type="domain" description="Cadherin" evidence="11">
    <location>
        <begin position="22"/>
        <end position="134"/>
    </location>
</feature>
<feature type="domain" description="Cadherin" evidence="11">
    <location>
        <begin position="373"/>
        <end position="476"/>
    </location>
</feature>
<dbReference type="Gene3D" id="2.60.40.60">
    <property type="entry name" value="Cadherins"/>
    <property type="match status" value="5"/>
</dbReference>
<keyword evidence="3" id="KW-0732">Signal</keyword>
<feature type="domain" description="Cadherin" evidence="11">
    <location>
        <begin position="3"/>
        <end position="21"/>
    </location>
</feature>
<dbReference type="PANTHER" id="PTHR24026">
    <property type="entry name" value="FAT ATYPICAL CADHERIN-RELATED"/>
    <property type="match status" value="1"/>
</dbReference>
<evidence type="ECO:0000256" key="2">
    <source>
        <dbReference type="ARBA" id="ARBA00022692"/>
    </source>
</evidence>
<feature type="domain" description="Cadherin" evidence="11">
    <location>
        <begin position="477"/>
        <end position="556"/>
    </location>
</feature>
<dbReference type="AlphaFoldDB" id="A0A8K0KKB9"/>
<evidence type="ECO:0000256" key="10">
    <source>
        <dbReference type="PROSITE-ProRule" id="PRU00043"/>
    </source>
</evidence>
<gene>
    <name evidence="12" type="ORF">J437_LFUL011362</name>
</gene>
<evidence type="ECO:0000256" key="8">
    <source>
        <dbReference type="ARBA" id="ARBA00023136"/>
    </source>
</evidence>
<evidence type="ECO:0000256" key="9">
    <source>
        <dbReference type="ARBA" id="ARBA00023180"/>
    </source>
</evidence>
<dbReference type="InterPro" id="IPR020894">
    <property type="entry name" value="Cadherin_CS"/>
</dbReference>
<evidence type="ECO:0000256" key="4">
    <source>
        <dbReference type="ARBA" id="ARBA00022737"/>
    </source>
</evidence>
<dbReference type="PANTHER" id="PTHR24026:SF133">
    <property type="entry name" value="CADHERIN-RELATED FAMILY MEMBER 2"/>
    <property type="match status" value="1"/>
</dbReference>
<dbReference type="Proteomes" id="UP000792457">
    <property type="component" value="Unassembled WGS sequence"/>
</dbReference>
<organism evidence="12 13">
    <name type="scientific">Ladona fulva</name>
    <name type="common">Scarce chaser dragonfly</name>
    <name type="synonym">Libellula fulva</name>
    <dbReference type="NCBI Taxonomy" id="123851"/>
    <lineage>
        <taxon>Eukaryota</taxon>
        <taxon>Metazoa</taxon>
        <taxon>Ecdysozoa</taxon>
        <taxon>Arthropoda</taxon>
        <taxon>Hexapoda</taxon>
        <taxon>Insecta</taxon>
        <taxon>Pterygota</taxon>
        <taxon>Palaeoptera</taxon>
        <taxon>Odonata</taxon>
        <taxon>Epiprocta</taxon>
        <taxon>Anisoptera</taxon>
        <taxon>Libelluloidea</taxon>
        <taxon>Libellulidae</taxon>
        <taxon>Ladona</taxon>
    </lineage>
</organism>
<dbReference type="GO" id="GO:0005886">
    <property type="term" value="C:plasma membrane"/>
    <property type="evidence" value="ECO:0007669"/>
    <property type="project" value="InterPro"/>
</dbReference>
<evidence type="ECO:0000256" key="7">
    <source>
        <dbReference type="ARBA" id="ARBA00022989"/>
    </source>
</evidence>
<feature type="domain" description="Cadherin" evidence="11">
    <location>
        <begin position="135"/>
        <end position="247"/>
    </location>
</feature>
<dbReference type="FunFam" id="2.60.40.60:FF:000344">
    <property type="entry name" value="Cadherin 2"/>
    <property type="match status" value="1"/>
</dbReference>
<evidence type="ECO:0000259" key="11">
    <source>
        <dbReference type="PROSITE" id="PS50268"/>
    </source>
</evidence>
<dbReference type="SUPFAM" id="SSF49313">
    <property type="entry name" value="Cadherin-like"/>
    <property type="match status" value="5"/>
</dbReference>
<keyword evidence="2" id="KW-0812">Transmembrane</keyword>
<keyword evidence="7" id="KW-1133">Transmembrane helix</keyword>
<dbReference type="InterPro" id="IPR002126">
    <property type="entry name" value="Cadherin-like_dom"/>
</dbReference>
<evidence type="ECO:0000256" key="3">
    <source>
        <dbReference type="ARBA" id="ARBA00022729"/>
    </source>
</evidence>
<reference evidence="12" key="1">
    <citation type="submission" date="2013-04" db="EMBL/GenBank/DDBJ databases">
        <authorList>
            <person name="Qu J."/>
            <person name="Murali S.C."/>
            <person name="Bandaranaike D."/>
            <person name="Bellair M."/>
            <person name="Blankenburg K."/>
            <person name="Chao H."/>
            <person name="Dinh H."/>
            <person name="Doddapaneni H."/>
            <person name="Downs B."/>
            <person name="Dugan-Rocha S."/>
            <person name="Elkadiri S."/>
            <person name="Gnanaolivu R.D."/>
            <person name="Hernandez B."/>
            <person name="Javaid M."/>
            <person name="Jayaseelan J.C."/>
            <person name="Lee S."/>
            <person name="Li M."/>
            <person name="Ming W."/>
            <person name="Munidasa M."/>
            <person name="Muniz J."/>
            <person name="Nguyen L."/>
            <person name="Ongeri F."/>
            <person name="Osuji N."/>
            <person name="Pu L.-L."/>
            <person name="Puazo M."/>
            <person name="Qu C."/>
            <person name="Quiroz J."/>
            <person name="Raj R."/>
            <person name="Weissenberger G."/>
            <person name="Xin Y."/>
            <person name="Zou X."/>
            <person name="Han Y."/>
            <person name="Richards S."/>
            <person name="Worley K."/>
            <person name="Muzny D."/>
            <person name="Gibbs R."/>
        </authorList>
    </citation>
    <scope>NUCLEOTIDE SEQUENCE</scope>
    <source>
        <strain evidence="12">Sampled in the wild</strain>
    </source>
</reference>
<keyword evidence="13" id="KW-1185">Reference proteome</keyword>
<dbReference type="SMART" id="SM00112">
    <property type="entry name" value="CA"/>
    <property type="match status" value="5"/>
</dbReference>
<dbReference type="OrthoDB" id="6510378at2759"/>
<evidence type="ECO:0000256" key="6">
    <source>
        <dbReference type="ARBA" id="ARBA00022889"/>
    </source>
</evidence>
<accession>A0A8K0KKB9</accession>
<dbReference type="InterPro" id="IPR015919">
    <property type="entry name" value="Cadherin-like_sf"/>
</dbReference>
<dbReference type="PROSITE" id="PS50268">
    <property type="entry name" value="CADHERIN_2"/>
    <property type="match status" value="6"/>
</dbReference>
<dbReference type="PROSITE" id="PS00232">
    <property type="entry name" value="CADHERIN_1"/>
    <property type="match status" value="3"/>
</dbReference>
<keyword evidence="6" id="KW-0130">Cell adhesion</keyword>
<dbReference type="GO" id="GO:0005509">
    <property type="term" value="F:calcium ion binding"/>
    <property type="evidence" value="ECO:0007669"/>
    <property type="project" value="UniProtKB-UniRule"/>
</dbReference>
<name>A0A8K0KKB9_LADFU</name>
<comment type="subcellular location">
    <subcellularLocation>
        <location evidence="1">Membrane</location>
        <topology evidence="1">Single-pass type I membrane protein</topology>
    </subcellularLocation>
</comment>
<comment type="caution">
    <text evidence="12">The sequence shown here is derived from an EMBL/GenBank/DDBJ whole genome shotgun (WGS) entry which is preliminary data.</text>
</comment>
<dbReference type="CDD" id="cd11304">
    <property type="entry name" value="Cadherin_repeat"/>
    <property type="match status" value="5"/>
</dbReference>
<evidence type="ECO:0000313" key="13">
    <source>
        <dbReference type="Proteomes" id="UP000792457"/>
    </source>
</evidence>
<evidence type="ECO:0000313" key="12">
    <source>
        <dbReference type="EMBL" id="KAG8235451.1"/>
    </source>
</evidence>
<dbReference type="GO" id="GO:0007156">
    <property type="term" value="P:homophilic cell adhesion via plasma membrane adhesion molecules"/>
    <property type="evidence" value="ECO:0007669"/>
    <property type="project" value="InterPro"/>
</dbReference>